<evidence type="ECO:0000313" key="2">
    <source>
        <dbReference type="Proteomes" id="UP000002279"/>
    </source>
</evidence>
<dbReference type="InParanoid" id="A0A6I8NL86"/>
<sequence>MREEHGTGRFFRCLLPRAFHVELVHCDQEQNIHIYRATPRGAG</sequence>
<dbReference type="Proteomes" id="UP000002279">
    <property type="component" value="Chromosome 10"/>
</dbReference>
<dbReference type="AlphaFoldDB" id="A0A6I8NL86"/>
<dbReference type="Ensembl" id="ENSOANT00000052713.1">
    <property type="protein sequence ID" value="ENSOANP00000041432.1"/>
    <property type="gene ID" value="ENSOANG00000040518.1"/>
</dbReference>
<reference evidence="1" key="2">
    <citation type="submission" date="2025-08" db="UniProtKB">
        <authorList>
            <consortium name="Ensembl"/>
        </authorList>
    </citation>
    <scope>IDENTIFICATION</scope>
    <source>
        <strain evidence="1">Glennie</strain>
    </source>
</reference>
<reference evidence="1" key="3">
    <citation type="submission" date="2025-09" db="UniProtKB">
        <authorList>
            <consortium name="Ensembl"/>
        </authorList>
    </citation>
    <scope>IDENTIFICATION</scope>
    <source>
        <strain evidence="1">Glennie</strain>
    </source>
</reference>
<reference evidence="1 2" key="1">
    <citation type="journal article" date="2008" name="Nature">
        <title>Genome analysis of the platypus reveals unique signatures of evolution.</title>
        <authorList>
            <person name="Warren W.C."/>
            <person name="Hillier L.W."/>
            <person name="Marshall Graves J.A."/>
            <person name="Birney E."/>
            <person name="Ponting C.P."/>
            <person name="Grutzner F."/>
            <person name="Belov K."/>
            <person name="Miller W."/>
            <person name="Clarke L."/>
            <person name="Chinwalla A.T."/>
            <person name="Yang S.P."/>
            <person name="Heger A."/>
            <person name="Locke D.P."/>
            <person name="Miethke P."/>
            <person name="Waters P.D."/>
            <person name="Veyrunes F."/>
            <person name="Fulton L."/>
            <person name="Fulton B."/>
            <person name="Graves T."/>
            <person name="Wallis J."/>
            <person name="Puente X.S."/>
            <person name="Lopez-Otin C."/>
            <person name="Ordonez G.R."/>
            <person name="Eichler E.E."/>
            <person name="Chen L."/>
            <person name="Cheng Z."/>
            <person name="Deakin J.E."/>
            <person name="Alsop A."/>
            <person name="Thompson K."/>
            <person name="Kirby P."/>
            <person name="Papenfuss A.T."/>
            <person name="Wakefield M.J."/>
            <person name="Olender T."/>
            <person name="Lancet D."/>
            <person name="Huttley G.A."/>
            <person name="Smit A.F."/>
            <person name="Pask A."/>
            <person name="Temple-Smith P."/>
            <person name="Batzer M.A."/>
            <person name="Walker J.A."/>
            <person name="Konkel M.K."/>
            <person name="Harris R.S."/>
            <person name="Whittington C.M."/>
            <person name="Wong E.S."/>
            <person name="Gemmell N.J."/>
            <person name="Buschiazzo E."/>
            <person name="Vargas Jentzsch I.M."/>
            <person name="Merkel A."/>
            <person name="Schmitz J."/>
            <person name="Zemann A."/>
            <person name="Churakov G."/>
            <person name="Kriegs J.O."/>
            <person name="Brosius J."/>
            <person name="Murchison E.P."/>
            <person name="Sachidanandam R."/>
            <person name="Smith C."/>
            <person name="Hannon G.J."/>
            <person name="Tsend-Ayush E."/>
            <person name="McMillan D."/>
            <person name="Attenborough R."/>
            <person name="Rens W."/>
            <person name="Ferguson-Smith M."/>
            <person name="Lefevre C.M."/>
            <person name="Sharp J.A."/>
            <person name="Nicholas K.R."/>
            <person name="Ray D.A."/>
            <person name="Kube M."/>
            <person name="Reinhardt R."/>
            <person name="Pringle T.H."/>
            <person name="Taylor J."/>
            <person name="Jones R.C."/>
            <person name="Nixon B."/>
            <person name="Dacheux J.L."/>
            <person name="Niwa H."/>
            <person name="Sekita Y."/>
            <person name="Huang X."/>
            <person name="Stark A."/>
            <person name="Kheradpour P."/>
            <person name="Kellis M."/>
            <person name="Flicek P."/>
            <person name="Chen Y."/>
            <person name="Webber C."/>
            <person name="Hardison R."/>
            <person name="Nelson J."/>
            <person name="Hallsworth-Pepin K."/>
            <person name="Delehaunty K."/>
            <person name="Markovic C."/>
            <person name="Minx P."/>
            <person name="Feng Y."/>
            <person name="Kremitzki C."/>
            <person name="Mitreva M."/>
            <person name="Glasscock J."/>
            <person name="Wylie T."/>
            <person name="Wohldmann P."/>
            <person name="Thiru P."/>
            <person name="Nhan M.N."/>
            <person name="Pohl C.S."/>
            <person name="Smith S.M."/>
            <person name="Hou S."/>
            <person name="Nefedov M."/>
            <person name="de Jong P.J."/>
            <person name="Renfree M.B."/>
            <person name="Mardis E.R."/>
            <person name="Wilson R.K."/>
        </authorList>
    </citation>
    <scope>NUCLEOTIDE SEQUENCE [LARGE SCALE GENOMIC DNA]</scope>
    <source>
        <strain evidence="1 2">Glennie</strain>
    </source>
</reference>
<dbReference type="GeneTree" id="ENSGT01000000221571"/>
<protein>
    <submittedName>
        <fullName evidence="1">Uncharacterized protein</fullName>
    </submittedName>
</protein>
<accession>A0A6I8NL86</accession>
<name>A0A6I8NL86_ORNAN</name>
<organism evidence="1 2">
    <name type="scientific">Ornithorhynchus anatinus</name>
    <name type="common">Duckbill platypus</name>
    <dbReference type="NCBI Taxonomy" id="9258"/>
    <lineage>
        <taxon>Eukaryota</taxon>
        <taxon>Metazoa</taxon>
        <taxon>Chordata</taxon>
        <taxon>Craniata</taxon>
        <taxon>Vertebrata</taxon>
        <taxon>Euteleostomi</taxon>
        <taxon>Mammalia</taxon>
        <taxon>Monotremata</taxon>
        <taxon>Ornithorhynchidae</taxon>
        <taxon>Ornithorhynchus</taxon>
    </lineage>
</organism>
<evidence type="ECO:0000313" key="1">
    <source>
        <dbReference type="Ensembl" id="ENSOANP00000041432.1"/>
    </source>
</evidence>
<keyword evidence="2" id="KW-1185">Reference proteome</keyword>
<proteinExistence type="predicted"/>